<evidence type="ECO:0000259" key="4">
    <source>
        <dbReference type="PROSITE" id="PS50192"/>
    </source>
</evidence>
<dbReference type="Proteomes" id="UP000326759">
    <property type="component" value="Unassembled WGS sequence"/>
</dbReference>
<feature type="domain" description="T-SNARE coiled-coil homology" evidence="4">
    <location>
        <begin position="202"/>
        <end position="264"/>
    </location>
</feature>
<dbReference type="InterPro" id="IPR045242">
    <property type="entry name" value="Syntaxin"/>
</dbReference>
<dbReference type="GO" id="GO:0006887">
    <property type="term" value="P:exocytosis"/>
    <property type="evidence" value="ECO:0007669"/>
    <property type="project" value="TreeGrafter"/>
</dbReference>
<dbReference type="InterPro" id="IPR000727">
    <property type="entry name" value="T_SNARE_dom"/>
</dbReference>
<protein>
    <submittedName>
        <fullName evidence="5">Syntaxin-1A-like protein</fullName>
    </submittedName>
</protein>
<evidence type="ECO:0000313" key="5">
    <source>
        <dbReference type="EMBL" id="KAB7505710.1"/>
    </source>
</evidence>
<gene>
    <name evidence="5" type="primary">unc-64</name>
    <name evidence="5" type="ORF">Anas_07743</name>
</gene>
<reference evidence="5 6" key="1">
    <citation type="journal article" date="2019" name="PLoS Biol.">
        <title>Sex chromosomes control vertical transmission of feminizing Wolbachia symbionts in an isopod.</title>
        <authorList>
            <person name="Becking T."/>
            <person name="Chebbi M.A."/>
            <person name="Giraud I."/>
            <person name="Moumen B."/>
            <person name="Laverre T."/>
            <person name="Caubet Y."/>
            <person name="Peccoud J."/>
            <person name="Gilbert C."/>
            <person name="Cordaux R."/>
        </authorList>
    </citation>
    <scope>NUCLEOTIDE SEQUENCE [LARGE SCALE GENOMIC DNA]</scope>
    <source>
        <strain evidence="5">ANa2</strain>
        <tissue evidence="5">Whole body excluding digestive tract and cuticle</tissue>
    </source>
</reference>
<keyword evidence="3" id="KW-0812">Transmembrane</keyword>
<dbReference type="GO" id="GO:0048278">
    <property type="term" value="P:vesicle docking"/>
    <property type="evidence" value="ECO:0007669"/>
    <property type="project" value="TreeGrafter"/>
</dbReference>
<dbReference type="PANTHER" id="PTHR19957:SF307">
    <property type="entry name" value="PROTEIN SSO1-RELATED"/>
    <property type="match status" value="1"/>
</dbReference>
<dbReference type="PROSITE" id="PS50192">
    <property type="entry name" value="T_SNARE"/>
    <property type="match status" value="1"/>
</dbReference>
<dbReference type="GO" id="GO:0005886">
    <property type="term" value="C:plasma membrane"/>
    <property type="evidence" value="ECO:0007669"/>
    <property type="project" value="TreeGrafter"/>
</dbReference>
<dbReference type="Pfam" id="PF05739">
    <property type="entry name" value="SNARE"/>
    <property type="match status" value="1"/>
</dbReference>
<dbReference type="Gene3D" id="1.20.58.70">
    <property type="match status" value="1"/>
</dbReference>
<dbReference type="PANTHER" id="PTHR19957">
    <property type="entry name" value="SYNTAXIN"/>
    <property type="match status" value="1"/>
</dbReference>
<dbReference type="GO" id="GO:0012505">
    <property type="term" value="C:endomembrane system"/>
    <property type="evidence" value="ECO:0007669"/>
    <property type="project" value="TreeGrafter"/>
</dbReference>
<dbReference type="GO" id="GO:0006906">
    <property type="term" value="P:vesicle fusion"/>
    <property type="evidence" value="ECO:0007669"/>
    <property type="project" value="TreeGrafter"/>
</dbReference>
<feature type="transmembrane region" description="Helical" evidence="3">
    <location>
        <begin position="276"/>
        <end position="295"/>
    </location>
</feature>
<evidence type="ECO:0000256" key="3">
    <source>
        <dbReference type="SAM" id="Phobius"/>
    </source>
</evidence>
<dbReference type="PROSITE" id="PS00914">
    <property type="entry name" value="SYNTAXIN"/>
    <property type="match status" value="1"/>
</dbReference>
<comment type="caution">
    <text evidence="5">The sequence shown here is derived from an EMBL/GenBank/DDBJ whole genome shotgun (WGS) entry which is preliminary data.</text>
</comment>
<keyword evidence="3" id="KW-0472">Membrane</keyword>
<organism evidence="5 6">
    <name type="scientific">Armadillidium nasatum</name>
    <dbReference type="NCBI Taxonomy" id="96803"/>
    <lineage>
        <taxon>Eukaryota</taxon>
        <taxon>Metazoa</taxon>
        <taxon>Ecdysozoa</taxon>
        <taxon>Arthropoda</taxon>
        <taxon>Crustacea</taxon>
        <taxon>Multicrustacea</taxon>
        <taxon>Malacostraca</taxon>
        <taxon>Eumalacostraca</taxon>
        <taxon>Peracarida</taxon>
        <taxon>Isopoda</taxon>
        <taxon>Oniscidea</taxon>
        <taxon>Crinocheta</taxon>
        <taxon>Armadillidiidae</taxon>
        <taxon>Armadillidium</taxon>
    </lineage>
</organism>
<keyword evidence="6" id="KW-1185">Reference proteome</keyword>
<dbReference type="EMBL" id="SEYY01001127">
    <property type="protein sequence ID" value="KAB7505710.1"/>
    <property type="molecule type" value="Genomic_DNA"/>
</dbReference>
<dbReference type="GO" id="GO:0031201">
    <property type="term" value="C:SNARE complex"/>
    <property type="evidence" value="ECO:0007669"/>
    <property type="project" value="TreeGrafter"/>
</dbReference>
<proteinExistence type="inferred from homology"/>
<keyword evidence="3" id="KW-1133">Transmembrane helix</keyword>
<accession>A0A5N5TJ97</accession>
<dbReference type="SUPFAM" id="SSF47661">
    <property type="entry name" value="t-snare proteins"/>
    <property type="match status" value="1"/>
</dbReference>
<dbReference type="GO" id="GO:0006886">
    <property type="term" value="P:intracellular protein transport"/>
    <property type="evidence" value="ECO:0007669"/>
    <property type="project" value="InterPro"/>
</dbReference>
<dbReference type="CDD" id="cd15848">
    <property type="entry name" value="SNARE_syntaxin1-like"/>
    <property type="match status" value="1"/>
</dbReference>
<evidence type="ECO:0000313" key="6">
    <source>
        <dbReference type="Proteomes" id="UP000326759"/>
    </source>
</evidence>
<sequence length="297" mass="34159">MKYSLQFPDIKMVKDRLKELHETRKKLNLSIPTFNDDVVVQVDDGHNGALLILLDKIGPLYARVKELNVDAIELRKDLNDIGKREKLAEKIATVKTEATSLYRSIKDVSNFIESDSPLISHVARTHHLSLVTFFSAANTELSTLQVELRDRHKNYVEKELRITGDYDGQEVTDEELENLLDRQAEIFNQNILMETQVAKQRLLDVQQRHDDVIKIEKSIIEVNQLFQELAILVRDQGEKVDRIERFVFEAQEKAEKGKTELKQAQVNQTKARKKKFIIAGIILIVVVVLILILVLSL</sequence>
<dbReference type="AlphaFoldDB" id="A0A5N5TJ97"/>
<name>A0A5N5TJ97_9CRUS</name>
<dbReference type="OrthoDB" id="10255013at2759"/>
<comment type="subcellular location">
    <subcellularLocation>
        <location evidence="1">Membrane</location>
        <topology evidence="1">Single-pass type IV membrane protein</topology>
    </subcellularLocation>
</comment>
<dbReference type="GO" id="GO:0000149">
    <property type="term" value="F:SNARE binding"/>
    <property type="evidence" value="ECO:0007669"/>
    <property type="project" value="TreeGrafter"/>
</dbReference>
<dbReference type="GO" id="GO:0005484">
    <property type="term" value="F:SNAP receptor activity"/>
    <property type="evidence" value="ECO:0007669"/>
    <property type="project" value="InterPro"/>
</dbReference>
<dbReference type="InterPro" id="IPR010989">
    <property type="entry name" value="SNARE"/>
</dbReference>
<dbReference type="InterPro" id="IPR006012">
    <property type="entry name" value="Syntaxin/epimorphin_CS"/>
</dbReference>
<evidence type="ECO:0000256" key="2">
    <source>
        <dbReference type="ARBA" id="ARBA00009063"/>
    </source>
</evidence>
<comment type="similarity">
    <text evidence="2">Belongs to the syntaxin family.</text>
</comment>
<dbReference type="SMART" id="SM00397">
    <property type="entry name" value="t_SNARE"/>
    <property type="match status" value="1"/>
</dbReference>
<evidence type="ECO:0000256" key="1">
    <source>
        <dbReference type="ARBA" id="ARBA00004211"/>
    </source>
</evidence>